<evidence type="ECO:0000313" key="1">
    <source>
        <dbReference type="EMBL" id="KAJ2923689.1"/>
    </source>
</evidence>
<gene>
    <name evidence="1" type="ORF">H1R20_g13410</name>
</gene>
<reference evidence="1" key="1">
    <citation type="submission" date="2022-06" db="EMBL/GenBank/DDBJ databases">
        <title>Genome Sequence of Candolleomyces eurysporus.</title>
        <authorList>
            <person name="Buettner E."/>
        </authorList>
    </citation>
    <scope>NUCLEOTIDE SEQUENCE</scope>
    <source>
        <strain evidence="1">VTCC 930004</strain>
    </source>
</reference>
<evidence type="ECO:0000313" key="2">
    <source>
        <dbReference type="Proteomes" id="UP001140091"/>
    </source>
</evidence>
<feature type="non-terminal residue" evidence="1">
    <location>
        <position position="1"/>
    </location>
</feature>
<dbReference type="Proteomes" id="UP001140091">
    <property type="component" value="Unassembled WGS sequence"/>
</dbReference>
<keyword evidence="2" id="KW-1185">Reference proteome</keyword>
<comment type="caution">
    <text evidence="1">The sequence shown here is derived from an EMBL/GenBank/DDBJ whole genome shotgun (WGS) entry which is preliminary data.</text>
</comment>
<organism evidence="1 2">
    <name type="scientific">Candolleomyces eurysporus</name>
    <dbReference type="NCBI Taxonomy" id="2828524"/>
    <lineage>
        <taxon>Eukaryota</taxon>
        <taxon>Fungi</taxon>
        <taxon>Dikarya</taxon>
        <taxon>Basidiomycota</taxon>
        <taxon>Agaricomycotina</taxon>
        <taxon>Agaricomycetes</taxon>
        <taxon>Agaricomycetidae</taxon>
        <taxon>Agaricales</taxon>
        <taxon>Agaricineae</taxon>
        <taxon>Psathyrellaceae</taxon>
        <taxon>Candolleomyces</taxon>
    </lineage>
</organism>
<proteinExistence type="predicted"/>
<protein>
    <submittedName>
        <fullName evidence="1">Uncharacterized protein</fullName>
    </submittedName>
</protein>
<dbReference type="OrthoDB" id="413760at2759"/>
<sequence length="176" mass="19910">MPLDGSPLRILVPIHVDDGLASTNSTELYLWFLKELKGRGIEVVDLGVVSMFLGAPFITTLLEDWKMYPCNPVKVPLETMPADMPDSKPGVLTDHMPYQDFTKAYQSLVGSYQYTGSTYWLDILTIAMILGHHTSRLEPKHMAAAKHVMRYLYGTRNYVFMFDPAKNINNTVNSHI</sequence>
<dbReference type="AlphaFoldDB" id="A0A9W8IXM4"/>
<name>A0A9W8IXM4_9AGAR</name>
<dbReference type="EMBL" id="JANBPK010001295">
    <property type="protein sequence ID" value="KAJ2923689.1"/>
    <property type="molecule type" value="Genomic_DNA"/>
</dbReference>
<accession>A0A9W8IXM4</accession>